<proteinExistence type="predicted"/>
<protein>
    <submittedName>
        <fullName evidence="1">Uncharacterized protein</fullName>
    </submittedName>
</protein>
<sequence>MKEISIRIEDFWETTYDGRYKIDIVSDSGANSITNLANIDVEILVANAGNRGTHIKVSISEDWNKDSANGGDNDDKKWSRLDSARMIIIPRHSLTMVELVSSLVL</sequence>
<accession>A0AAN9LMK7</accession>
<keyword evidence="2" id="KW-1185">Reference proteome</keyword>
<evidence type="ECO:0000313" key="2">
    <source>
        <dbReference type="Proteomes" id="UP001367508"/>
    </source>
</evidence>
<dbReference type="Proteomes" id="UP001367508">
    <property type="component" value="Unassembled WGS sequence"/>
</dbReference>
<evidence type="ECO:0000313" key="1">
    <source>
        <dbReference type="EMBL" id="KAK7338716.1"/>
    </source>
</evidence>
<name>A0AAN9LMK7_CANGL</name>
<organism evidence="1 2">
    <name type="scientific">Canavalia gladiata</name>
    <name type="common">Sword bean</name>
    <name type="synonym">Dolichos gladiatus</name>
    <dbReference type="NCBI Taxonomy" id="3824"/>
    <lineage>
        <taxon>Eukaryota</taxon>
        <taxon>Viridiplantae</taxon>
        <taxon>Streptophyta</taxon>
        <taxon>Embryophyta</taxon>
        <taxon>Tracheophyta</taxon>
        <taxon>Spermatophyta</taxon>
        <taxon>Magnoliopsida</taxon>
        <taxon>eudicotyledons</taxon>
        <taxon>Gunneridae</taxon>
        <taxon>Pentapetalae</taxon>
        <taxon>rosids</taxon>
        <taxon>fabids</taxon>
        <taxon>Fabales</taxon>
        <taxon>Fabaceae</taxon>
        <taxon>Papilionoideae</taxon>
        <taxon>50 kb inversion clade</taxon>
        <taxon>NPAAA clade</taxon>
        <taxon>indigoferoid/millettioid clade</taxon>
        <taxon>Phaseoleae</taxon>
        <taxon>Canavalia</taxon>
    </lineage>
</organism>
<dbReference type="EMBL" id="JAYMYQ010000004">
    <property type="protein sequence ID" value="KAK7338716.1"/>
    <property type="molecule type" value="Genomic_DNA"/>
</dbReference>
<comment type="caution">
    <text evidence="1">The sequence shown here is derived from an EMBL/GenBank/DDBJ whole genome shotgun (WGS) entry which is preliminary data.</text>
</comment>
<dbReference type="AlphaFoldDB" id="A0AAN9LMK7"/>
<gene>
    <name evidence="1" type="ORF">VNO77_19345</name>
</gene>
<reference evidence="1 2" key="1">
    <citation type="submission" date="2024-01" db="EMBL/GenBank/DDBJ databases">
        <title>The genomes of 5 underutilized Papilionoideae crops provide insights into root nodulation and disease resistanc.</title>
        <authorList>
            <person name="Jiang F."/>
        </authorList>
    </citation>
    <scope>NUCLEOTIDE SEQUENCE [LARGE SCALE GENOMIC DNA]</scope>
    <source>
        <strain evidence="1">LVBAO_FW01</strain>
        <tissue evidence="1">Leaves</tissue>
    </source>
</reference>